<protein>
    <submittedName>
        <fullName evidence="2">Uncharacterized protein</fullName>
    </submittedName>
</protein>
<feature type="transmembrane region" description="Helical" evidence="1">
    <location>
        <begin position="184"/>
        <end position="204"/>
    </location>
</feature>
<proteinExistence type="predicted"/>
<dbReference type="EMBL" id="MN740761">
    <property type="protein sequence ID" value="QHS81887.1"/>
    <property type="molecule type" value="Genomic_DNA"/>
</dbReference>
<reference evidence="2" key="1">
    <citation type="journal article" date="2020" name="Nature">
        <title>Giant virus diversity and host interactions through global metagenomics.</title>
        <authorList>
            <person name="Schulz F."/>
            <person name="Roux S."/>
            <person name="Paez-Espino D."/>
            <person name="Jungbluth S."/>
            <person name="Walsh D.A."/>
            <person name="Denef V.J."/>
            <person name="McMahon K.D."/>
            <person name="Konstantinidis K.T."/>
            <person name="Eloe-Fadrosh E.A."/>
            <person name="Kyrpides N.C."/>
            <person name="Woyke T."/>
        </authorList>
    </citation>
    <scope>NUCLEOTIDE SEQUENCE</scope>
    <source>
        <strain evidence="2">GVMAG-S-1101164-72</strain>
    </source>
</reference>
<evidence type="ECO:0000256" key="1">
    <source>
        <dbReference type="SAM" id="Phobius"/>
    </source>
</evidence>
<dbReference type="AlphaFoldDB" id="A0A6C0APX8"/>
<organism evidence="2">
    <name type="scientific">viral metagenome</name>
    <dbReference type="NCBI Taxonomy" id="1070528"/>
    <lineage>
        <taxon>unclassified sequences</taxon>
        <taxon>metagenomes</taxon>
        <taxon>organismal metagenomes</taxon>
    </lineage>
</organism>
<sequence>MIVLSIEDRIFVRFLTWWKAILDMFKILAQRPSVLETDGYCLLQSSLDTVPATILSVLPNYVVLPDTHTQRGGSNPFYWRASTFFKPTTYPTYLAIHYEHRGPALSVSKGSHLGWPMSLPTQLNAQQNTLILTNSGLLKAHIDTQTTTQFLLVHQHDTYLFDQQGNTESVYIPSLAFTAPILQILSYILAVPIQYAAILLWPIAQFVKEKLN</sequence>
<keyword evidence="1" id="KW-1133">Transmembrane helix</keyword>
<evidence type="ECO:0000313" key="2">
    <source>
        <dbReference type="EMBL" id="QHS81887.1"/>
    </source>
</evidence>
<keyword evidence="1" id="KW-0812">Transmembrane</keyword>
<keyword evidence="1" id="KW-0472">Membrane</keyword>
<accession>A0A6C0APX8</accession>
<name>A0A6C0APX8_9ZZZZ</name>